<accession>A0A8H7YA34</accession>
<reference evidence="2" key="1">
    <citation type="submission" date="2021-02" db="EMBL/GenBank/DDBJ databases">
        <title>Psilocybe cubensis genome.</title>
        <authorList>
            <person name="Mckernan K.J."/>
            <person name="Crawford S."/>
            <person name="Trippe A."/>
            <person name="Kane L.T."/>
            <person name="Mclaughlin S."/>
        </authorList>
    </citation>
    <scope>NUCLEOTIDE SEQUENCE [LARGE SCALE GENOMIC DNA]</scope>
    <source>
        <strain evidence="2">MGC-MH-2018</strain>
    </source>
</reference>
<protein>
    <submittedName>
        <fullName evidence="2">Uncharacterized protein</fullName>
    </submittedName>
</protein>
<proteinExistence type="predicted"/>
<dbReference type="EMBL" id="JAFIQS010000001">
    <property type="protein sequence ID" value="KAG5173865.1"/>
    <property type="molecule type" value="Genomic_DNA"/>
</dbReference>
<feature type="compositionally biased region" description="Low complexity" evidence="1">
    <location>
        <begin position="13"/>
        <end position="24"/>
    </location>
</feature>
<feature type="region of interest" description="Disordered" evidence="1">
    <location>
        <begin position="1"/>
        <end position="35"/>
    </location>
</feature>
<name>A0A8H7YA34_PSICU</name>
<feature type="compositionally biased region" description="Polar residues" evidence="1">
    <location>
        <begin position="25"/>
        <end position="34"/>
    </location>
</feature>
<evidence type="ECO:0000313" key="2">
    <source>
        <dbReference type="EMBL" id="KAG5173865.1"/>
    </source>
</evidence>
<organism evidence="2">
    <name type="scientific">Psilocybe cubensis</name>
    <name type="common">Psychedelic mushroom</name>
    <name type="synonym">Stropharia cubensis</name>
    <dbReference type="NCBI Taxonomy" id="181762"/>
    <lineage>
        <taxon>Eukaryota</taxon>
        <taxon>Fungi</taxon>
        <taxon>Dikarya</taxon>
        <taxon>Basidiomycota</taxon>
        <taxon>Agaricomycotina</taxon>
        <taxon>Agaricomycetes</taxon>
        <taxon>Agaricomycetidae</taxon>
        <taxon>Agaricales</taxon>
        <taxon>Agaricineae</taxon>
        <taxon>Strophariaceae</taxon>
        <taxon>Psilocybe</taxon>
    </lineage>
</organism>
<comment type="caution">
    <text evidence="2">The sequence shown here is derived from an EMBL/GenBank/DDBJ whole genome shotgun (WGS) entry which is preliminary data.</text>
</comment>
<gene>
    <name evidence="2" type="ORF">JR316_000523</name>
</gene>
<dbReference type="AlphaFoldDB" id="A0A8H7YA34"/>
<feature type="region of interest" description="Disordered" evidence="1">
    <location>
        <begin position="50"/>
        <end position="69"/>
    </location>
</feature>
<dbReference type="OrthoDB" id="10433605at2759"/>
<evidence type="ECO:0000256" key="1">
    <source>
        <dbReference type="SAM" id="MobiDB-lite"/>
    </source>
</evidence>
<sequence>MPSSYLSPPPSPTSGFFPTGSTSPNTLIGVQGQNPRDMHNMYSLFASLRGSKTSASQEGKPSLKRLFSL</sequence>
<feature type="compositionally biased region" description="Polar residues" evidence="1">
    <location>
        <begin position="50"/>
        <end position="59"/>
    </location>
</feature>